<comment type="subcellular location">
    <subcellularLocation>
        <location evidence="1">Cell membrane</location>
        <topology evidence="1">Multi-pass membrane protein</topology>
    </subcellularLocation>
</comment>
<proteinExistence type="inferred from homology"/>
<evidence type="ECO:0000256" key="5">
    <source>
        <dbReference type="ARBA" id="ARBA00022692"/>
    </source>
</evidence>
<evidence type="ECO:0000313" key="12">
    <source>
        <dbReference type="Proteomes" id="UP000050272"/>
    </source>
</evidence>
<evidence type="ECO:0000256" key="8">
    <source>
        <dbReference type="PIRNR" id="PIRNR037778"/>
    </source>
</evidence>
<feature type="transmembrane region" description="Helical" evidence="9">
    <location>
        <begin position="160"/>
        <end position="179"/>
    </location>
</feature>
<comment type="function">
    <text evidence="8">Probably a riboflavin-binding protein that interacts with the energy-coupling factor (ECF) ABC-transporter complex.</text>
</comment>
<dbReference type="GO" id="GO:0005886">
    <property type="term" value="C:plasma membrane"/>
    <property type="evidence" value="ECO:0007669"/>
    <property type="project" value="UniProtKB-SubCell"/>
</dbReference>
<sequence>MLNHSKVKRLVVISMLSSISFVLMLLNFPFPGLPGYLKIDFSDIPAIIAILIYGPGAGIAVEALKNVLHYLIHGSMSGVPVDQVANFTAGVLFILPVAFIFKKIKSAKGIAWSMILGTLLMTVIMSILNYFLFIPAYTWFLNAPQLSDHVLKTTITAGILPFNLIKGMIITIVFSFIFVKMRPWFENKRGLQNS</sequence>
<dbReference type="AlphaFoldDB" id="A0ABD4QI06"/>
<dbReference type="Pfam" id="PF12822">
    <property type="entry name" value="ECF_trnsprt"/>
    <property type="match status" value="1"/>
</dbReference>
<evidence type="ECO:0000313" key="13">
    <source>
        <dbReference type="Proteomes" id="UP000676804"/>
    </source>
</evidence>
<evidence type="ECO:0000313" key="10">
    <source>
        <dbReference type="EMBL" id="KPN15449.1"/>
    </source>
</evidence>
<evidence type="ECO:0000256" key="6">
    <source>
        <dbReference type="ARBA" id="ARBA00022989"/>
    </source>
</evidence>
<comment type="similarity">
    <text evidence="2 8">Belongs to the prokaryotic riboflavin transporter (P-RFT) (TC 2.A.87) family.</text>
</comment>
<feature type="transmembrane region" description="Helical" evidence="9">
    <location>
        <begin position="113"/>
        <end position="140"/>
    </location>
</feature>
<comment type="caution">
    <text evidence="11">The sequence shown here is derived from an EMBL/GenBank/DDBJ whole genome shotgun (WGS) entry which is preliminary data.</text>
</comment>
<keyword evidence="7 8" id="KW-0472">Membrane</keyword>
<dbReference type="EMBL" id="JAGQFH010000001">
    <property type="protein sequence ID" value="MBR8688387.1"/>
    <property type="molecule type" value="Genomic_DNA"/>
</dbReference>
<gene>
    <name evidence="10" type="ORF">AKG37_01120</name>
    <name evidence="11" type="ORF">KCQ59_01155</name>
</gene>
<keyword evidence="3 8" id="KW-0813">Transport</keyword>
<keyword evidence="6 9" id="KW-1133">Transmembrane helix</keyword>
<dbReference type="InterPro" id="IPR025720">
    <property type="entry name" value="RibU"/>
</dbReference>
<name>A0ABD4QI06_9BACI</name>
<keyword evidence="4 8" id="KW-1003">Cell membrane</keyword>
<keyword evidence="5 9" id="KW-0812">Transmembrane</keyword>
<dbReference type="EMBL" id="LGYN01000001">
    <property type="protein sequence ID" value="KPN15449.1"/>
    <property type="molecule type" value="Genomic_DNA"/>
</dbReference>
<evidence type="ECO:0000256" key="9">
    <source>
        <dbReference type="SAM" id="Phobius"/>
    </source>
</evidence>
<feature type="transmembrane region" description="Helical" evidence="9">
    <location>
        <begin position="12"/>
        <end position="32"/>
    </location>
</feature>
<organism evidence="11 13">
    <name type="scientific">Bacillus australimaris</name>
    <dbReference type="NCBI Taxonomy" id="1326968"/>
    <lineage>
        <taxon>Bacteria</taxon>
        <taxon>Bacillati</taxon>
        <taxon>Bacillota</taxon>
        <taxon>Bacilli</taxon>
        <taxon>Bacillales</taxon>
        <taxon>Bacillaceae</taxon>
        <taxon>Bacillus</taxon>
    </lineage>
</organism>
<evidence type="ECO:0000256" key="1">
    <source>
        <dbReference type="ARBA" id="ARBA00004651"/>
    </source>
</evidence>
<protein>
    <recommendedName>
        <fullName evidence="8">Riboflavin transporter</fullName>
    </recommendedName>
</protein>
<evidence type="ECO:0000256" key="3">
    <source>
        <dbReference type="ARBA" id="ARBA00022448"/>
    </source>
</evidence>
<accession>A0ABD4QI06</accession>
<dbReference type="PANTHER" id="PTHR38438">
    <property type="entry name" value="RIBOFLAVIN TRANSPORTER RIBU"/>
    <property type="match status" value="1"/>
</dbReference>
<dbReference type="Proteomes" id="UP000676804">
    <property type="component" value="Unassembled WGS sequence"/>
</dbReference>
<dbReference type="InterPro" id="IPR024529">
    <property type="entry name" value="ECF_trnsprt_substrate-spec"/>
</dbReference>
<reference evidence="10 12" key="1">
    <citation type="submission" date="2015-07" db="EMBL/GenBank/DDBJ databases">
        <title>Bacillus zhangzhouensis sp. nov. and Bacillus nanhaiticus sp. nov.</title>
        <authorList>
            <person name="Liu Y."/>
            <person name="Lai Q."/>
            <person name="Shao Z."/>
        </authorList>
    </citation>
    <scope>NUCLEOTIDE SEQUENCE [LARGE SCALE GENOMIC DNA]</scope>
    <source>
        <strain evidence="10 12">NH7I_1</strain>
    </source>
</reference>
<evidence type="ECO:0000256" key="7">
    <source>
        <dbReference type="ARBA" id="ARBA00023136"/>
    </source>
</evidence>
<reference evidence="11 13" key="2">
    <citation type="submission" date="2021-04" db="EMBL/GenBank/DDBJ databases">
        <title>Isolation of newly marine bacteria for enzymatic activity.</title>
        <authorList>
            <person name="Hadi W.A.M."/>
            <person name="Nair A.J.J."/>
            <person name="Edwin B.T."/>
        </authorList>
    </citation>
    <scope>NUCLEOTIDE SEQUENCE [LARGE SCALE GENOMIC DNA]</scope>
    <source>
        <strain evidence="11 13">B28A</strain>
    </source>
</reference>
<dbReference type="GO" id="GO:0032217">
    <property type="term" value="F:riboflavin transmembrane transporter activity"/>
    <property type="evidence" value="ECO:0007669"/>
    <property type="project" value="UniProtKB-UniRule"/>
</dbReference>
<evidence type="ECO:0000256" key="4">
    <source>
        <dbReference type="ARBA" id="ARBA00022475"/>
    </source>
</evidence>
<dbReference type="PANTHER" id="PTHR38438:SF1">
    <property type="entry name" value="RIBOFLAVIN TRANSPORTER RIBU"/>
    <property type="match status" value="1"/>
</dbReference>
<feature type="transmembrane region" description="Helical" evidence="9">
    <location>
        <begin position="44"/>
        <end position="64"/>
    </location>
</feature>
<dbReference type="PIRSF" id="PIRSF037778">
    <property type="entry name" value="UCP037778_transp_RibU"/>
    <property type="match status" value="1"/>
</dbReference>
<feature type="transmembrane region" description="Helical" evidence="9">
    <location>
        <begin position="84"/>
        <end position="101"/>
    </location>
</feature>
<evidence type="ECO:0000256" key="2">
    <source>
        <dbReference type="ARBA" id="ARBA00005540"/>
    </source>
</evidence>
<evidence type="ECO:0000313" key="11">
    <source>
        <dbReference type="EMBL" id="MBR8688387.1"/>
    </source>
</evidence>
<dbReference type="RefSeq" id="WP_060697206.1">
    <property type="nucleotide sequence ID" value="NZ_JAGQFH010000001.1"/>
</dbReference>
<dbReference type="Gene3D" id="1.10.1760.20">
    <property type="match status" value="1"/>
</dbReference>
<keyword evidence="12" id="KW-1185">Reference proteome</keyword>
<dbReference type="Proteomes" id="UP000050272">
    <property type="component" value="Unassembled WGS sequence"/>
</dbReference>